<evidence type="ECO:0000313" key="1">
    <source>
        <dbReference type="EMBL" id="JAH78324.1"/>
    </source>
</evidence>
<protein>
    <submittedName>
        <fullName evidence="1">Uncharacterized protein</fullName>
    </submittedName>
</protein>
<reference evidence="1" key="1">
    <citation type="submission" date="2014-11" db="EMBL/GenBank/DDBJ databases">
        <authorList>
            <person name="Amaro Gonzalez C."/>
        </authorList>
    </citation>
    <scope>NUCLEOTIDE SEQUENCE</scope>
</reference>
<accession>A0A0E9VJN1</accession>
<dbReference type="EMBL" id="GBXM01030253">
    <property type="protein sequence ID" value="JAH78324.1"/>
    <property type="molecule type" value="Transcribed_RNA"/>
</dbReference>
<dbReference type="AlphaFoldDB" id="A0A0E9VJN1"/>
<reference evidence="1" key="2">
    <citation type="journal article" date="2015" name="Fish Shellfish Immunol.">
        <title>Early steps in the European eel (Anguilla anguilla)-Vibrio vulnificus interaction in the gills: Role of the RtxA13 toxin.</title>
        <authorList>
            <person name="Callol A."/>
            <person name="Pajuelo D."/>
            <person name="Ebbesson L."/>
            <person name="Teles M."/>
            <person name="MacKenzie S."/>
            <person name="Amaro C."/>
        </authorList>
    </citation>
    <scope>NUCLEOTIDE SEQUENCE</scope>
</reference>
<proteinExistence type="predicted"/>
<name>A0A0E9VJN1_ANGAN</name>
<organism evidence="1">
    <name type="scientific">Anguilla anguilla</name>
    <name type="common">European freshwater eel</name>
    <name type="synonym">Muraena anguilla</name>
    <dbReference type="NCBI Taxonomy" id="7936"/>
    <lineage>
        <taxon>Eukaryota</taxon>
        <taxon>Metazoa</taxon>
        <taxon>Chordata</taxon>
        <taxon>Craniata</taxon>
        <taxon>Vertebrata</taxon>
        <taxon>Euteleostomi</taxon>
        <taxon>Actinopterygii</taxon>
        <taxon>Neopterygii</taxon>
        <taxon>Teleostei</taxon>
        <taxon>Anguilliformes</taxon>
        <taxon>Anguillidae</taxon>
        <taxon>Anguilla</taxon>
    </lineage>
</organism>
<sequence length="28" mass="3302">MKHTALPNVRQIVNVSDHVERRLVFEVN</sequence>